<evidence type="ECO:0008006" key="4">
    <source>
        <dbReference type="Google" id="ProtNLM"/>
    </source>
</evidence>
<evidence type="ECO:0000313" key="3">
    <source>
        <dbReference type="Proteomes" id="UP000297951"/>
    </source>
</evidence>
<feature type="transmembrane region" description="Helical" evidence="1">
    <location>
        <begin position="626"/>
        <end position="648"/>
    </location>
</feature>
<organism evidence="2 3">
    <name type="scientific">Rothia nasimurium</name>
    <dbReference type="NCBI Taxonomy" id="85336"/>
    <lineage>
        <taxon>Bacteria</taxon>
        <taxon>Bacillati</taxon>
        <taxon>Actinomycetota</taxon>
        <taxon>Actinomycetes</taxon>
        <taxon>Micrococcales</taxon>
        <taxon>Micrococcaceae</taxon>
        <taxon>Rothia</taxon>
    </lineage>
</organism>
<feature type="transmembrane region" description="Helical" evidence="1">
    <location>
        <begin position="596"/>
        <end position="620"/>
    </location>
</feature>
<gene>
    <name evidence="2" type="ORF">E4U03_08620</name>
</gene>
<accession>A0A4Y9F234</accession>
<dbReference type="OrthoDB" id="2936424at2"/>
<keyword evidence="1" id="KW-1133">Transmembrane helix</keyword>
<dbReference type="EMBL" id="SPQC01000030">
    <property type="protein sequence ID" value="TFU21578.1"/>
    <property type="molecule type" value="Genomic_DNA"/>
</dbReference>
<keyword evidence="1" id="KW-0472">Membrane</keyword>
<evidence type="ECO:0000313" key="2">
    <source>
        <dbReference type="EMBL" id="TFU21578.1"/>
    </source>
</evidence>
<feature type="transmembrane region" description="Helical" evidence="1">
    <location>
        <begin position="251"/>
        <end position="273"/>
    </location>
</feature>
<dbReference type="RefSeq" id="WP_135013141.1">
    <property type="nucleotide sequence ID" value="NZ_JADGLK010000030.1"/>
</dbReference>
<dbReference type="AlphaFoldDB" id="A0A4Y9F234"/>
<reference evidence="2 3" key="1">
    <citation type="submission" date="2019-03" db="EMBL/GenBank/DDBJ databases">
        <title>Diversity of the mouse oral microbiome.</title>
        <authorList>
            <person name="Joseph S."/>
            <person name="Aduse-Opoku J."/>
            <person name="Curtis M."/>
            <person name="Wade W."/>
            <person name="Hashim A."/>
        </authorList>
    </citation>
    <scope>NUCLEOTIDE SEQUENCE [LARGE SCALE GENOMIC DNA]</scope>
    <source>
        <strain evidence="3">irhom_31</strain>
    </source>
</reference>
<sequence length="663" mass="72771">MAFLSFLAAILIAFSLWQAMQGVQYSYPAGSNISFSLNTAGQLENKQTLTKTLNDLALKHDTNIYKITNGQSETTETQRNLVVFGNPQKISDLHITEGKIQWAAPEVSGTLVTYDRLGEIPLSGDYVLKNNPELIRDIQETLAQAGVDVAIGNELNPLVRSASLVAQSGAGAALIATTLATALLMTGYFARKMRGCSIRYLGGLTYRQIHRQDIGATVPPLGIGALLGVVFSATGLYSMTNVATLHALLPFIAGAVLFYLVILFFLTGGISWVCKPTLQAVRERRENYRKVTLLLVLLATFALALTTFTTANTLALSKAAYRSLTQAKELELLDDAYALNVNSSYFDNPENSDQLELTLNTLEAQGNLYLSLAFSTAFEGMETTSGDAFDDIFLVNTEYLEATGTTPGLEIRELDQDTLQGSFIDFWKPQLEILLKDLSTFNQAFSFYTPTEEHMVLGLGTNFHYGGKTIESSDALVVLVHNPVQYLQVNGALMPLMTTGNVFFANPEETLRIFEAAPFYAQGVYSADSINDNSLTKAQGFWQELVFYLLSGILLVVSLMALVYTRALTWARSQRESIFILRCAGKRYRKIVNNPLRIQVGYGAGALLLGAVLAISIGSYSTAIDGIQSFILMLGLYLLLLVSSYIFVTRREFKSAVLREEQS</sequence>
<keyword evidence="1" id="KW-0812">Transmembrane</keyword>
<comment type="caution">
    <text evidence="2">The sequence shown here is derived from an EMBL/GenBank/DDBJ whole genome shotgun (WGS) entry which is preliminary data.</text>
</comment>
<evidence type="ECO:0000256" key="1">
    <source>
        <dbReference type="SAM" id="Phobius"/>
    </source>
</evidence>
<name>A0A4Y9F234_9MICC</name>
<feature type="transmembrane region" description="Helical" evidence="1">
    <location>
        <begin position="293"/>
        <end position="316"/>
    </location>
</feature>
<dbReference type="Proteomes" id="UP000297951">
    <property type="component" value="Unassembled WGS sequence"/>
</dbReference>
<protein>
    <recommendedName>
        <fullName evidence="4">ABC transporter permease</fullName>
    </recommendedName>
</protein>
<feature type="transmembrane region" description="Helical" evidence="1">
    <location>
        <begin position="170"/>
        <end position="190"/>
    </location>
</feature>
<proteinExistence type="predicted"/>
<feature type="transmembrane region" description="Helical" evidence="1">
    <location>
        <begin position="545"/>
        <end position="565"/>
    </location>
</feature>
<feature type="transmembrane region" description="Helical" evidence="1">
    <location>
        <begin position="217"/>
        <end position="239"/>
    </location>
</feature>